<evidence type="ECO:0000313" key="3">
    <source>
        <dbReference type="EMBL" id="MCE8046085.1"/>
    </source>
</evidence>
<evidence type="ECO:0000256" key="2">
    <source>
        <dbReference type="SAM" id="SignalP"/>
    </source>
</evidence>
<feature type="compositionally biased region" description="Low complexity" evidence="1">
    <location>
        <begin position="37"/>
        <end position="55"/>
    </location>
</feature>
<keyword evidence="2" id="KW-0732">Signal</keyword>
<sequence length="81" mass="8804">MSQRHNAILTAAVIAISTFGAGSLLAQEEARQEPMKGQGMHGDMMQEGGMHGMMGQMQGMMENCNAMMERMLQEDASDSHT</sequence>
<feature type="chain" id="PRO_5047253246" evidence="2">
    <location>
        <begin position="27"/>
        <end position="81"/>
    </location>
</feature>
<feature type="region of interest" description="Disordered" evidence="1">
    <location>
        <begin position="31"/>
        <end position="55"/>
    </location>
</feature>
<accession>A0ABS9B251</accession>
<comment type="caution">
    <text evidence="3">The sequence shown here is derived from an EMBL/GenBank/DDBJ whole genome shotgun (WGS) entry which is preliminary data.</text>
</comment>
<name>A0ABS9B251_9GAMM</name>
<dbReference type="EMBL" id="JABFTQ010000002">
    <property type="protein sequence ID" value="MCE8046085.1"/>
    <property type="molecule type" value="Genomic_DNA"/>
</dbReference>
<protein>
    <submittedName>
        <fullName evidence="3">Uncharacterized protein</fullName>
    </submittedName>
</protein>
<feature type="signal peptide" evidence="2">
    <location>
        <begin position="1"/>
        <end position="26"/>
    </location>
</feature>
<dbReference type="RefSeq" id="WP_234245337.1">
    <property type="nucleotide sequence ID" value="NZ_JABFTQ010000002.1"/>
</dbReference>
<keyword evidence="4" id="KW-1185">Reference proteome</keyword>
<evidence type="ECO:0000313" key="4">
    <source>
        <dbReference type="Proteomes" id="UP001320154"/>
    </source>
</evidence>
<reference evidence="3 4" key="1">
    <citation type="journal article" date="2021" name="Front. Microbiol.">
        <title>Aerobic Denitrification and Heterotrophic Sulfur Oxidation in the Genus Halomonas Revealed by Six Novel Species Characterizations and Genome-Based Analysis.</title>
        <authorList>
            <person name="Wang L."/>
            <person name="Shao Z."/>
        </authorList>
    </citation>
    <scope>NUCLEOTIDE SEQUENCE [LARGE SCALE GENOMIC DNA]</scope>
    <source>
        <strain evidence="3 4">MCCC 1A05748</strain>
    </source>
</reference>
<evidence type="ECO:0000256" key="1">
    <source>
        <dbReference type="SAM" id="MobiDB-lite"/>
    </source>
</evidence>
<gene>
    <name evidence="3" type="ORF">HOP60_04980</name>
</gene>
<proteinExistence type="predicted"/>
<organism evidence="3 4">
    <name type="scientific">Billgrantia desiderata</name>
    <dbReference type="NCBI Taxonomy" id="52021"/>
    <lineage>
        <taxon>Bacteria</taxon>
        <taxon>Pseudomonadati</taxon>
        <taxon>Pseudomonadota</taxon>
        <taxon>Gammaproteobacteria</taxon>
        <taxon>Oceanospirillales</taxon>
        <taxon>Halomonadaceae</taxon>
        <taxon>Billgrantia</taxon>
    </lineage>
</organism>
<dbReference type="Proteomes" id="UP001320154">
    <property type="component" value="Unassembled WGS sequence"/>
</dbReference>